<dbReference type="EMBL" id="ML977234">
    <property type="protein sequence ID" value="KAF1980648.1"/>
    <property type="molecule type" value="Genomic_DNA"/>
</dbReference>
<dbReference type="GO" id="GO:0006310">
    <property type="term" value="P:DNA recombination"/>
    <property type="evidence" value="ECO:0007669"/>
    <property type="project" value="InterPro"/>
</dbReference>
<dbReference type="AlphaFoldDB" id="A0A6G1GIU5"/>
<organism evidence="3 4">
    <name type="scientific">Aulographum hederae CBS 113979</name>
    <dbReference type="NCBI Taxonomy" id="1176131"/>
    <lineage>
        <taxon>Eukaryota</taxon>
        <taxon>Fungi</taxon>
        <taxon>Dikarya</taxon>
        <taxon>Ascomycota</taxon>
        <taxon>Pezizomycotina</taxon>
        <taxon>Dothideomycetes</taxon>
        <taxon>Pleosporomycetidae</taxon>
        <taxon>Aulographales</taxon>
        <taxon>Aulographaceae</taxon>
    </lineage>
</organism>
<dbReference type="Pfam" id="PF11917">
    <property type="entry name" value="DUF3435"/>
    <property type="match status" value="1"/>
</dbReference>
<evidence type="ECO:0000313" key="4">
    <source>
        <dbReference type="Proteomes" id="UP000800041"/>
    </source>
</evidence>
<dbReference type="Proteomes" id="UP000800041">
    <property type="component" value="Unassembled WGS sequence"/>
</dbReference>
<protein>
    <recommendedName>
        <fullName evidence="5">C2H2-type domain-containing protein</fullName>
    </recommendedName>
</protein>
<dbReference type="GO" id="GO:0003677">
    <property type="term" value="F:DNA binding"/>
    <property type="evidence" value="ECO:0007669"/>
    <property type="project" value="InterPro"/>
</dbReference>
<evidence type="ECO:0000313" key="3">
    <source>
        <dbReference type="EMBL" id="KAF1980648.1"/>
    </source>
</evidence>
<reference evidence="3" key="1">
    <citation type="journal article" date="2020" name="Stud. Mycol.">
        <title>101 Dothideomycetes genomes: a test case for predicting lifestyles and emergence of pathogens.</title>
        <authorList>
            <person name="Haridas S."/>
            <person name="Albert R."/>
            <person name="Binder M."/>
            <person name="Bloem J."/>
            <person name="Labutti K."/>
            <person name="Salamov A."/>
            <person name="Andreopoulos B."/>
            <person name="Baker S."/>
            <person name="Barry K."/>
            <person name="Bills G."/>
            <person name="Bluhm B."/>
            <person name="Cannon C."/>
            <person name="Castanera R."/>
            <person name="Culley D."/>
            <person name="Daum C."/>
            <person name="Ezra D."/>
            <person name="Gonzalez J."/>
            <person name="Henrissat B."/>
            <person name="Kuo A."/>
            <person name="Liang C."/>
            <person name="Lipzen A."/>
            <person name="Lutzoni F."/>
            <person name="Magnuson J."/>
            <person name="Mondo S."/>
            <person name="Nolan M."/>
            <person name="Ohm R."/>
            <person name="Pangilinan J."/>
            <person name="Park H.-J."/>
            <person name="Ramirez L."/>
            <person name="Alfaro M."/>
            <person name="Sun H."/>
            <person name="Tritt A."/>
            <person name="Yoshinaga Y."/>
            <person name="Zwiers L.-H."/>
            <person name="Turgeon B."/>
            <person name="Goodwin S."/>
            <person name="Spatafora J."/>
            <person name="Crous P."/>
            <person name="Grigoriev I."/>
        </authorList>
    </citation>
    <scope>NUCLEOTIDE SEQUENCE</scope>
    <source>
        <strain evidence="3">CBS 113979</strain>
    </source>
</reference>
<keyword evidence="1" id="KW-0175">Coiled coil</keyword>
<evidence type="ECO:0000256" key="2">
    <source>
        <dbReference type="SAM" id="MobiDB-lite"/>
    </source>
</evidence>
<dbReference type="Gene3D" id="1.10.443.10">
    <property type="entry name" value="Intergrase catalytic core"/>
    <property type="match status" value="1"/>
</dbReference>
<proteinExistence type="predicted"/>
<dbReference type="PANTHER" id="PTHR37535:SF2">
    <property type="entry name" value="FINGER DOMAIN PROTEIN, PUTATIVE (AFU_ORTHOLOGUE AFUA_6G09300)-RELATED"/>
    <property type="match status" value="1"/>
</dbReference>
<gene>
    <name evidence="3" type="ORF">K402DRAFT_387753</name>
</gene>
<keyword evidence="4" id="KW-1185">Reference proteome</keyword>
<evidence type="ECO:0008006" key="5">
    <source>
        <dbReference type="Google" id="ProtNLM"/>
    </source>
</evidence>
<dbReference type="InterPro" id="IPR013762">
    <property type="entry name" value="Integrase-like_cat_sf"/>
</dbReference>
<feature type="coiled-coil region" evidence="1">
    <location>
        <begin position="453"/>
        <end position="480"/>
    </location>
</feature>
<feature type="region of interest" description="Disordered" evidence="2">
    <location>
        <begin position="571"/>
        <end position="592"/>
    </location>
</feature>
<name>A0A6G1GIU5_9PEZI</name>
<sequence>MPLQRRAVSLEDEDISPEYYTNLQNNYDHRIHAKKDYAPNTNTMRSYITKKWIEYHDFVKRDHHAALIEFSPSILNAFWDWFLKTRQPRISSSRTIQTYWNTLCMIYYETSGESKIDLNLKHQMEGIRATLAKKYGLAGPGDVNEEKEKELVRVEELFLLLFTLWCSDRVKFKHERMRAQIALVLVFLGISGNRPNTVLKMTYRDIKFLLLDKGHGKSNFVIRARYTQTKRYLGKKLPNTQTYPTIPQESCLLLCPQTLLLGLAFADNALHNQTEISHPKDLSCIRIPQGLGQQEIPWDEDKLDTFIFRRMESVDGVWRVSDNKPLTLSTLENVLKTLGEISGFSCPVKPYCFRRAGGESLNMSSEISAEQQNLIMGHHDSSTFQKNYLSTHITADTQAAYRGLASQPAVMRSATSIKRTLDPRRPIQLDTADKEEVAKHQEVRKAWRAWQAAKASDNNIQEAKREYLRVRQRHLREKKQEKRRNFNKEQPALDIQKQLKGLPINIPSVVIHIADHKLPQRQAVVEALLKSTCTSVETGISMRTRAISTIADLCNMRERWLPGRRAAPLQIETRKSSYNSGETSKPEEESDQDLPLVCKPTQCLRCLGDWTMSKEDREYQFFSGYELERHRKMHDEGFVIGSSCPHPACAEEEFAFPSLKAYKAHAARYH</sequence>
<dbReference type="PANTHER" id="PTHR37535">
    <property type="entry name" value="FLUG DOMAIN PROTEIN"/>
    <property type="match status" value="1"/>
</dbReference>
<accession>A0A6G1GIU5</accession>
<dbReference type="GO" id="GO:0015074">
    <property type="term" value="P:DNA integration"/>
    <property type="evidence" value="ECO:0007669"/>
    <property type="project" value="InterPro"/>
</dbReference>
<dbReference type="InterPro" id="IPR021842">
    <property type="entry name" value="DUF3435"/>
</dbReference>
<evidence type="ECO:0000256" key="1">
    <source>
        <dbReference type="SAM" id="Coils"/>
    </source>
</evidence>
<dbReference type="OrthoDB" id="4485682at2759"/>